<dbReference type="AlphaFoldDB" id="A0AAV6JF79"/>
<dbReference type="SUPFAM" id="SSF48208">
    <property type="entry name" value="Six-hairpin glycosidases"/>
    <property type="match status" value="1"/>
</dbReference>
<dbReference type="PROSITE" id="PS00592">
    <property type="entry name" value="GH9_2"/>
    <property type="match status" value="1"/>
</dbReference>
<comment type="catalytic activity">
    <reaction evidence="1 10">
        <text>Endohydrolysis of (1-&gt;4)-beta-D-glucosidic linkages in cellulose, lichenin and cereal beta-D-glucans.</text>
        <dbReference type="EC" id="3.2.1.4"/>
    </reaction>
</comment>
<dbReference type="InterPro" id="IPR001701">
    <property type="entry name" value="Glyco_hydro_9"/>
</dbReference>
<dbReference type="PROSITE" id="PS00698">
    <property type="entry name" value="GH9_3"/>
    <property type="match status" value="1"/>
</dbReference>
<evidence type="ECO:0000256" key="3">
    <source>
        <dbReference type="ARBA" id="ARBA00022801"/>
    </source>
</evidence>
<evidence type="ECO:0000256" key="6">
    <source>
        <dbReference type="ARBA" id="ARBA00023295"/>
    </source>
</evidence>
<feature type="domain" description="Glycoside hydrolase family 9" evidence="11">
    <location>
        <begin position="34"/>
        <end position="210"/>
    </location>
</feature>
<evidence type="ECO:0000256" key="5">
    <source>
        <dbReference type="ARBA" id="ARBA00023277"/>
    </source>
</evidence>
<feature type="active site" evidence="8">
    <location>
        <position position="384"/>
    </location>
</feature>
<dbReference type="Proteomes" id="UP000823749">
    <property type="component" value="Chromosome 7"/>
</dbReference>
<accession>A0AAV6JF79</accession>
<name>A0AAV6JF79_9ERIC</name>
<comment type="caution">
    <text evidence="12">The sequence shown here is derived from an EMBL/GenBank/DDBJ whole genome shotgun (WGS) entry which is preliminary data.</text>
</comment>
<evidence type="ECO:0000256" key="8">
    <source>
        <dbReference type="PROSITE-ProRule" id="PRU10059"/>
    </source>
</evidence>
<gene>
    <name evidence="12" type="ORF">RHGRI_019812</name>
</gene>
<evidence type="ECO:0000256" key="7">
    <source>
        <dbReference type="ARBA" id="ARBA00023326"/>
    </source>
</evidence>
<keyword evidence="7 8" id="KW-0624">Polysaccharide degradation</keyword>
<evidence type="ECO:0000259" key="11">
    <source>
        <dbReference type="Pfam" id="PF00759"/>
    </source>
</evidence>
<feature type="chain" id="PRO_5043099080" description="Endoglucanase" evidence="10">
    <location>
        <begin position="29"/>
        <end position="467"/>
    </location>
</feature>
<dbReference type="PANTHER" id="PTHR22298">
    <property type="entry name" value="ENDO-1,4-BETA-GLUCANASE"/>
    <property type="match status" value="1"/>
</dbReference>
<dbReference type="Pfam" id="PF00759">
    <property type="entry name" value="Glyco_hydro_9"/>
    <property type="match status" value="1"/>
</dbReference>
<keyword evidence="4 10" id="KW-0136">Cellulose degradation</keyword>
<feature type="active site" evidence="9">
    <location>
        <position position="444"/>
    </location>
</feature>
<keyword evidence="5 8" id="KW-0119">Carbohydrate metabolism</keyword>
<dbReference type="EMBL" id="JACTNZ010000007">
    <property type="protein sequence ID" value="KAG5539393.1"/>
    <property type="molecule type" value="Genomic_DNA"/>
</dbReference>
<keyword evidence="10" id="KW-0732">Signal</keyword>
<dbReference type="InterPro" id="IPR012341">
    <property type="entry name" value="6hp_glycosidase-like_sf"/>
</dbReference>
<dbReference type="InterPro" id="IPR008928">
    <property type="entry name" value="6-hairpin_glycosidase_sf"/>
</dbReference>
<evidence type="ECO:0000313" key="12">
    <source>
        <dbReference type="EMBL" id="KAG5539393.1"/>
    </source>
</evidence>
<keyword evidence="6 8" id="KW-0326">Glycosidase</keyword>
<feature type="active site" evidence="9">
    <location>
        <position position="435"/>
    </location>
</feature>
<evidence type="ECO:0000256" key="9">
    <source>
        <dbReference type="PROSITE-ProRule" id="PRU10060"/>
    </source>
</evidence>
<keyword evidence="3 8" id="KW-0378">Hydrolase</keyword>
<evidence type="ECO:0000256" key="10">
    <source>
        <dbReference type="RuleBase" id="RU361166"/>
    </source>
</evidence>
<evidence type="ECO:0000256" key="4">
    <source>
        <dbReference type="ARBA" id="ARBA00023001"/>
    </source>
</evidence>
<evidence type="ECO:0000313" key="13">
    <source>
        <dbReference type="Proteomes" id="UP000823749"/>
    </source>
</evidence>
<organism evidence="12 13">
    <name type="scientific">Rhododendron griersonianum</name>
    <dbReference type="NCBI Taxonomy" id="479676"/>
    <lineage>
        <taxon>Eukaryota</taxon>
        <taxon>Viridiplantae</taxon>
        <taxon>Streptophyta</taxon>
        <taxon>Embryophyta</taxon>
        <taxon>Tracheophyta</taxon>
        <taxon>Spermatophyta</taxon>
        <taxon>Magnoliopsida</taxon>
        <taxon>eudicotyledons</taxon>
        <taxon>Gunneridae</taxon>
        <taxon>Pentapetalae</taxon>
        <taxon>asterids</taxon>
        <taxon>Ericales</taxon>
        <taxon>Ericaceae</taxon>
        <taxon>Ericoideae</taxon>
        <taxon>Rhodoreae</taxon>
        <taxon>Rhododendron</taxon>
    </lineage>
</organism>
<dbReference type="GO" id="GO:0008810">
    <property type="term" value="F:cellulase activity"/>
    <property type="evidence" value="ECO:0007669"/>
    <property type="project" value="UniProtKB-EC"/>
</dbReference>
<feature type="signal peptide" evidence="10">
    <location>
        <begin position="1"/>
        <end position="28"/>
    </location>
</feature>
<proteinExistence type="inferred from homology"/>
<evidence type="ECO:0000256" key="2">
    <source>
        <dbReference type="ARBA" id="ARBA00007072"/>
    </source>
</evidence>
<dbReference type="InterPro" id="IPR018221">
    <property type="entry name" value="Glyco_hydro_9_His_AS"/>
</dbReference>
<protein>
    <recommendedName>
        <fullName evidence="10">Endoglucanase</fullName>
        <ecNumber evidence="10">3.2.1.4</ecNumber>
    </recommendedName>
</protein>
<reference evidence="12" key="1">
    <citation type="submission" date="2020-08" db="EMBL/GenBank/DDBJ databases">
        <title>Plant Genome Project.</title>
        <authorList>
            <person name="Zhang R.-G."/>
        </authorList>
    </citation>
    <scope>NUCLEOTIDE SEQUENCE</scope>
    <source>
        <strain evidence="12">WSP0</strain>
        <tissue evidence="12">Leaf</tissue>
    </source>
</reference>
<dbReference type="EC" id="3.2.1.4" evidence="10"/>
<comment type="similarity">
    <text evidence="2 8 10">Belongs to the glycosyl hydrolase 9 (cellulase E) family.</text>
</comment>
<keyword evidence="13" id="KW-1185">Reference proteome</keyword>
<dbReference type="Gene3D" id="1.50.10.10">
    <property type="match status" value="2"/>
</dbReference>
<dbReference type="GO" id="GO:0030245">
    <property type="term" value="P:cellulose catabolic process"/>
    <property type="evidence" value="ECO:0007669"/>
    <property type="project" value="UniProtKB-KW"/>
</dbReference>
<evidence type="ECO:0000256" key="1">
    <source>
        <dbReference type="ARBA" id="ARBA00000966"/>
    </source>
</evidence>
<dbReference type="InterPro" id="IPR033126">
    <property type="entry name" value="Glyco_hydro_9_Asp/Glu_AS"/>
</dbReference>
<sequence length="467" mass="51080">MASFMGPYSLKLPILCLIFCAIALSSSAFTSQDYSDALEKSILFYEGQRSGKLPPDQRLKWRGNSGLSDGSSNNVDLVGGYYDAGDNVKFGLPMAFTTTMLSWSVVEFGGSMRNQIQNARAAIRWSTDYLLKAATASPGTLYVQVGDPNKDHQCWERPEDMDTPRNAYKVSTQSPGSDVAAETAAALAAASIVFKDSDPSYSAKLLKTAMKDELLWGASWLHKASQNNSYLAYIESNGRDMGRDDDTYSFSWDDKRPGTKILLSKGFLENDIQELQPYKQHSDNYICSFIQGSPNFQSQYTPGGLLYKTSSSNLQYVTSSTFLLLTYANYLTSRGGFASCGSTPVTADKLISIAKKQVDYILGDNPAKMSYMVGFGNKYPLHVHHRGSSMPSVHEHPAHIACGDGFHYLYSGSPDPNVLVGAVLGGPDDKDRFADDRNNYQQSEPATYINAPFVGALAFFSAKSTAS</sequence>